<feature type="compositionally biased region" description="Basic and acidic residues" evidence="1">
    <location>
        <begin position="1"/>
        <end position="17"/>
    </location>
</feature>
<feature type="region of interest" description="Disordered" evidence="1">
    <location>
        <begin position="1"/>
        <end position="45"/>
    </location>
</feature>
<evidence type="ECO:0000313" key="3">
    <source>
        <dbReference type="Proteomes" id="UP000235145"/>
    </source>
</evidence>
<keyword evidence="3" id="KW-1185">Reference proteome</keyword>
<protein>
    <submittedName>
        <fullName evidence="2">Uncharacterized protein</fullName>
    </submittedName>
</protein>
<gene>
    <name evidence="2" type="ORF">LSAT_V11C800435040</name>
</gene>
<name>A0A9R1ULF8_LACSA</name>
<dbReference type="AlphaFoldDB" id="A0A9R1ULF8"/>
<proteinExistence type="predicted"/>
<reference evidence="2 3" key="1">
    <citation type="journal article" date="2017" name="Nat. Commun.">
        <title>Genome assembly with in vitro proximity ligation data and whole-genome triplication in lettuce.</title>
        <authorList>
            <person name="Reyes-Chin-Wo S."/>
            <person name="Wang Z."/>
            <person name="Yang X."/>
            <person name="Kozik A."/>
            <person name="Arikit S."/>
            <person name="Song C."/>
            <person name="Xia L."/>
            <person name="Froenicke L."/>
            <person name="Lavelle D.O."/>
            <person name="Truco M.J."/>
            <person name="Xia R."/>
            <person name="Zhu S."/>
            <person name="Xu C."/>
            <person name="Xu H."/>
            <person name="Xu X."/>
            <person name="Cox K."/>
            <person name="Korf I."/>
            <person name="Meyers B.C."/>
            <person name="Michelmore R.W."/>
        </authorList>
    </citation>
    <scope>NUCLEOTIDE SEQUENCE [LARGE SCALE GENOMIC DNA]</scope>
    <source>
        <strain evidence="3">cv. Salinas</strain>
        <tissue evidence="2">Seedlings</tissue>
    </source>
</reference>
<organism evidence="2 3">
    <name type="scientific">Lactuca sativa</name>
    <name type="common">Garden lettuce</name>
    <dbReference type="NCBI Taxonomy" id="4236"/>
    <lineage>
        <taxon>Eukaryota</taxon>
        <taxon>Viridiplantae</taxon>
        <taxon>Streptophyta</taxon>
        <taxon>Embryophyta</taxon>
        <taxon>Tracheophyta</taxon>
        <taxon>Spermatophyta</taxon>
        <taxon>Magnoliopsida</taxon>
        <taxon>eudicotyledons</taxon>
        <taxon>Gunneridae</taxon>
        <taxon>Pentapetalae</taxon>
        <taxon>asterids</taxon>
        <taxon>campanulids</taxon>
        <taxon>Asterales</taxon>
        <taxon>Asteraceae</taxon>
        <taxon>Cichorioideae</taxon>
        <taxon>Cichorieae</taxon>
        <taxon>Lactucinae</taxon>
        <taxon>Lactuca</taxon>
    </lineage>
</organism>
<dbReference type="Proteomes" id="UP000235145">
    <property type="component" value="Unassembled WGS sequence"/>
</dbReference>
<sequence>MERDVEFFEDKFSRDDENSNNTTPTSTFQEIVPPPPIMEEPRRSARDRIEKKSDKIGRFLLLTWDNPKTFTESMTSKDDPLWKEAINDEMDSIIGNGTWELADLPRGKRP</sequence>
<accession>A0A9R1ULF8</accession>
<dbReference type="EMBL" id="NBSK02000008">
    <property type="protein sequence ID" value="KAJ0189388.1"/>
    <property type="molecule type" value="Genomic_DNA"/>
</dbReference>
<comment type="caution">
    <text evidence="2">The sequence shown here is derived from an EMBL/GenBank/DDBJ whole genome shotgun (WGS) entry which is preliminary data.</text>
</comment>
<feature type="compositionally biased region" description="Polar residues" evidence="1">
    <location>
        <begin position="19"/>
        <end position="29"/>
    </location>
</feature>
<evidence type="ECO:0000313" key="2">
    <source>
        <dbReference type="EMBL" id="KAJ0189388.1"/>
    </source>
</evidence>
<evidence type="ECO:0000256" key="1">
    <source>
        <dbReference type="SAM" id="MobiDB-lite"/>
    </source>
</evidence>